<evidence type="ECO:0000256" key="3">
    <source>
        <dbReference type="ARBA" id="ARBA00022553"/>
    </source>
</evidence>
<reference evidence="6" key="2">
    <citation type="submission" date="2025-08" db="UniProtKB">
        <authorList>
            <consortium name="Ensembl"/>
        </authorList>
    </citation>
    <scope>IDENTIFICATION</scope>
</reference>
<evidence type="ECO:0000313" key="6">
    <source>
        <dbReference type="Ensembl" id="ENSCHIP00000026398.1"/>
    </source>
</evidence>
<dbReference type="Proteomes" id="UP000291000">
    <property type="component" value="Chromosome 9"/>
</dbReference>
<dbReference type="Ensembl" id="ENSCHIT00000034261.1">
    <property type="protein sequence ID" value="ENSCHIP00000026398.1"/>
    <property type="gene ID" value="ENSCHIG00000022738.1"/>
</dbReference>
<dbReference type="EMBL" id="LWLT01000012">
    <property type="status" value="NOT_ANNOTATED_CDS"/>
    <property type="molecule type" value="Genomic_DNA"/>
</dbReference>
<dbReference type="OMA" id="EDHIKDY"/>
<dbReference type="Pfam" id="PF04615">
    <property type="entry name" value="Utp14"/>
    <property type="match status" value="2"/>
</dbReference>
<evidence type="ECO:0000256" key="2">
    <source>
        <dbReference type="ARBA" id="ARBA00007774"/>
    </source>
</evidence>
<comment type="subcellular location">
    <subcellularLocation>
        <location evidence="1">Nucleus</location>
        <location evidence="1">Nucleolus</location>
    </subcellularLocation>
</comment>
<accession>A0A452FQ06</accession>
<dbReference type="GO" id="GO:0032040">
    <property type="term" value="C:small-subunit processome"/>
    <property type="evidence" value="ECO:0007669"/>
    <property type="project" value="InterPro"/>
</dbReference>
<evidence type="ECO:0000256" key="1">
    <source>
        <dbReference type="ARBA" id="ARBA00004604"/>
    </source>
</evidence>
<organism evidence="6 7">
    <name type="scientific">Capra hircus</name>
    <name type="common">Goat</name>
    <dbReference type="NCBI Taxonomy" id="9925"/>
    <lineage>
        <taxon>Eukaryota</taxon>
        <taxon>Metazoa</taxon>
        <taxon>Chordata</taxon>
        <taxon>Craniata</taxon>
        <taxon>Vertebrata</taxon>
        <taxon>Euteleostomi</taxon>
        <taxon>Mammalia</taxon>
        <taxon>Eutheria</taxon>
        <taxon>Laurasiatheria</taxon>
        <taxon>Artiodactyla</taxon>
        <taxon>Ruminantia</taxon>
        <taxon>Pecora</taxon>
        <taxon>Bovidae</taxon>
        <taxon>Caprinae</taxon>
        <taxon>Capra</taxon>
    </lineage>
</organism>
<keyword evidence="4" id="KW-0539">Nucleus</keyword>
<sequence>MRANQAAESKLLASNQQKELEDLPIDYPLSTSEDEGDKDGEKKHQKLLESINSLNGKDREKLVERSEARLKVSEFSVSSEGSEEKMVLSDLLEPVKTSSSLAAVKKQLNRVKSKMTVELPLHREETEWIHREVAFNKSSQILSKWDPVVLKNWQAEQLVFSLSKPQSAFAPIEHVVSGCKAGTPLEQEIFNLLCSLKTMSLEEVKMARALQSYYEARARREKRIKSKKYHRILKKGKAKQALKDFEKLQKVNPAAALEELEDLDEARMKDSGKWAKAMVIMGKYDLEAHQVMQEQLARNKELAQKVWVASESEEEEEGQEEEEEPLVPDMVNGVQIKANGLNPWMFWNHFTDAKEAEVQKDLEDPAEPEAQETSESEEERAVVEEETLLKEFEERRSLRQKSKLNHMAEPVIPAARRCWHCLRNPSWRTIIQRGQLREEPAREEGEPMLLQRPNRARTLDELEELGREGCVENKELPRSAVEGLQKEQMIDLQNLLTIKLPSVKSLAVPTTVQELKDEDERDQRQIIKEAFAGDDVIRDFLKEKREAVEVSKPKDLDLTLPGWGEWGGMGLKPRAKKRHQFLIKALEGPPRKDKNLPNVIINEKRSSYAVQVLPHPFTHHQQFEWTIQTPMGFTWIIQRAFQKLTMLKVVTKPGHIIKPIKAEDVGYRSSSRLELSVVQRNPKQLSMHYKKHLENNCVD</sequence>
<dbReference type="GeneTree" id="ENSGT00390000008142"/>
<reference evidence="6" key="3">
    <citation type="submission" date="2025-09" db="UniProtKB">
        <authorList>
            <consortium name="Ensembl"/>
        </authorList>
    </citation>
    <scope>IDENTIFICATION</scope>
</reference>
<dbReference type="AlphaFoldDB" id="A0A452FQ06"/>
<keyword evidence="7" id="KW-1185">Reference proteome</keyword>
<evidence type="ECO:0000256" key="5">
    <source>
        <dbReference type="SAM" id="MobiDB-lite"/>
    </source>
</evidence>
<dbReference type="InterPro" id="IPR006709">
    <property type="entry name" value="SSU_processome_Utp14"/>
</dbReference>
<evidence type="ECO:0000313" key="7">
    <source>
        <dbReference type="Proteomes" id="UP000291000"/>
    </source>
</evidence>
<dbReference type="PANTHER" id="PTHR14150:SF12">
    <property type="entry name" value="U3 SMALL NUCLEOLAR RNA-ASSOCIATED PROTEIN 14 HOMOLOG A"/>
    <property type="match status" value="1"/>
</dbReference>
<evidence type="ECO:0000256" key="4">
    <source>
        <dbReference type="ARBA" id="ARBA00023242"/>
    </source>
</evidence>
<reference evidence="6 7" key="1">
    <citation type="submission" date="2016-04" db="EMBL/GenBank/DDBJ databases">
        <title>Polished mammalian reference genomes with single-molecule sequencing and chromosome conformation capture applied to the Capra hircus genome.</title>
        <authorList>
            <person name="Bickhart D.M."/>
            <person name="Koren S."/>
            <person name="Rosen B."/>
            <person name="Hastie A."/>
            <person name="Liachko I."/>
            <person name="Sullivan S.T."/>
            <person name="Burton J."/>
            <person name="Sayre B.L."/>
            <person name="Huson H.J."/>
            <person name="Lee J."/>
            <person name="Lam E."/>
            <person name="Kelley C.M."/>
            <person name="Hutchison J.L."/>
            <person name="Zhou Y."/>
            <person name="Sun J."/>
            <person name="Crisa A."/>
            <person name="Schwartz J.C."/>
            <person name="Hammond J.A."/>
            <person name="Schroeder S.G."/>
            <person name="Liu G.E."/>
            <person name="Dunham M."/>
            <person name="Shendure J."/>
            <person name="Sonstegard T.S."/>
            <person name="Phillippy A.M."/>
            <person name="Van Tassell C.P."/>
            <person name="Smith T.P."/>
        </authorList>
    </citation>
    <scope>NUCLEOTIDE SEQUENCE [LARGE SCALE GENOMIC DNA]</scope>
</reference>
<proteinExistence type="inferred from homology"/>
<feature type="region of interest" description="Disordered" evidence="5">
    <location>
        <begin position="1"/>
        <end position="51"/>
    </location>
</feature>
<feature type="compositionally biased region" description="Acidic residues" evidence="5">
    <location>
        <begin position="364"/>
        <end position="378"/>
    </location>
</feature>
<comment type="similarity">
    <text evidence="2">Belongs to the UTP14 family.</text>
</comment>
<feature type="region of interest" description="Disordered" evidence="5">
    <location>
        <begin position="359"/>
        <end position="386"/>
    </location>
</feature>
<name>A0A452FQ06_CAPHI</name>
<dbReference type="STRING" id="9925.ENSCHIP00000026398"/>
<dbReference type="PANTHER" id="PTHR14150">
    <property type="entry name" value="U3 SMALL NUCLEOLAR RNA-ASSOCIATED PROTEIN 14"/>
    <property type="match status" value="1"/>
</dbReference>
<keyword evidence="3" id="KW-0597">Phosphoprotein</keyword>
<protein>
    <submittedName>
        <fullName evidence="6">Uncharacterized protein</fullName>
    </submittedName>
</protein>
<dbReference type="GO" id="GO:0006364">
    <property type="term" value="P:rRNA processing"/>
    <property type="evidence" value="ECO:0007669"/>
    <property type="project" value="InterPro"/>
</dbReference>